<evidence type="ECO:0000256" key="1">
    <source>
        <dbReference type="SAM" id="MobiDB-lite"/>
    </source>
</evidence>
<dbReference type="AlphaFoldDB" id="A0A6C0DTQ4"/>
<feature type="region of interest" description="Disordered" evidence="1">
    <location>
        <begin position="1"/>
        <end position="169"/>
    </location>
</feature>
<name>A0A6C0DTQ4_9ZZZZ</name>
<evidence type="ECO:0000313" key="2">
    <source>
        <dbReference type="EMBL" id="QHT19603.1"/>
    </source>
</evidence>
<reference evidence="2" key="1">
    <citation type="journal article" date="2020" name="Nature">
        <title>Giant virus diversity and host interactions through global metagenomics.</title>
        <authorList>
            <person name="Schulz F."/>
            <person name="Roux S."/>
            <person name="Paez-Espino D."/>
            <person name="Jungbluth S."/>
            <person name="Walsh D.A."/>
            <person name="Denef V.J."/>
            <person name="McMahon K.D."/>
            <person name="Konstantinidis K.T."/>
            <person name="Eloe-Fadrosh E.A."/>
            <person name="Kyrpides N.C."/>
            <person name="Woyke T."/>
        </authorList>
    </citation>
    <scope>NUCLEOTIDE SEQUENCE</scope>
    <source>
        <strain evidence="2">GVMAG-M-3300023174-5</strain>
    </source>
</reference>
<accession>A0A6C0DTQ4</accession>
<feature type="compositionally biased region" description="Basic residues" evidence="1">
    <location>
        <begin position="136"/>
        <end position="169"/>
    </location>
</feature>
<organism evidence="2">
    <name type="scientific">viral metagenome</name>
    <dbReference type="NCBI Taxonomy" id="1070528"/>
    <lineage>
        <taxon>unclassified sequences</taxon>
        <taxon>metagenomes</taxon>
        <taxon>organismal metagenomes</taxon>
    </lineage>
</organism>
<dbReference type="EMBL" id="MN739668">
    <property type="protein sequence ID" value="QHT19603.1"/>
    <property type="molecule type" value="Genomic_DNA"/>
</dbReference>
<protein>
    <submittedName>
        <fullName evidence="2">Uncharacterized protein</fullName>
    </submittedName>
</protein>
<proteinExistence type="predicted"/>
<sequence>MPKTRKVKRAGQGPDSAPSMEPPKVFVMDRDIESQIPYDDDLRRSESGDFIPPPPSLYPQLRKKSAPTPTPSPPPMSEDENDDIDLPSNESRIVFPQQKTSVRSVPNDVESALKSNPEFDLGPDYGVYDEQFDGGKRRKTRRRKHSKNGRKTKRRGKGKKSKRRGKNKL</sequence>